<evidence type="ECO:0000313" key="3">
    <source>
        <dbReference type="EMBL" id="RDE49448.1"/>
    </source>
</evidence>
<dbReference type="EMBL" id="QPGA01000042">
    <property type="protein sequence ID" value="RDE49448.1"/>
    <property type="molecule type" value="Genomic_DNA"/>
</dbReference>
<name>A0A369XPW7_9PROT</name>
<dbReference type="Gene3D" id="1.10.260.40">
    <property type="entry name" value="lambda repressor-like DNA-binding domains"/>
    <property type="match status" value="1"/>
</dbReference>
<evidence type="ECO:0000256" key="1">
    <source>
        <dbReference type="SAM" id="MobiDB-lite"/>
    </source>
</evidence>
<feature type="region of interest" description="Disordered" evidence="1">
    <location>
        <begin position="1"/>
        <end position="24"/>
    </location>
</feature>
<accession>A0A369XPW7</accession>
<feature type="compositionally biased region" description="Polar residues" evidence="1">
    <location>
        <begin position="1"/>
        <end position="10"/>
    </location>
</feature>
<feature type="domain" description="HigA2-like helix-turn-helix" evidence="2">
    <location>
        <begin position="1"/>
        <end position="42"/>
    </location>
</feature>
<dbReference type="InterPro" id="IPR039554">
    <property type="entry name" value="HigA2-like_HTH"/>
</dbReference>
<dbReference type="InterPro" id="IPR010982">
    <property type="entry name" value="Lambda_DNA-bd_dom_sf"/>
</dbReference>
<dbReference type="SUPFAM" id="SSF47413">
    <property type="entry name" value="lambda repressor-like DNA-binding domains"/>
    <property type="match status" value="1"/>
</dbReference>
<reference evidence="3 4" key="1">
    <citation type="submission" date="2018-05" db="EMBL/GenBank/DDBJ databases">
        <title>Integrated omic analyses show evidence that a Ca. Accumulibacter phosphatis strain performs denitrification under micro-aerobic conditions.</title>
        <authorList>
            <person name="Camejo P.Y."/>
            <person name="Katherine M.D."/>
            <person name="Daniel N.R."/>
        </authorList>
    </citation>
    <scope>NUCLEOTIDE SEQUENCE [LARGE SCALE GENOMIC DNA]</scope>
    <source>
        <strain evidence="3">UW-LDO-IC</strain>
    </source>
</reference>
<dbReference type="AlphaFoldDB" id="A0A369XPW7"/>
<protein>
    <submittedName>
        <fullName evidence="3">Helix-turn-helix domain-containing protein</fullName>
    </submittedName>
</protein>
<evidence type="ECO:0000259" key="2">
    <source>
        <dbReference type="Pfam" id="PF13744"/>
    </source>
</evidence>
<dbReference type="Proteomes" id="UP000253831">
    <property type="component" value="Unassembled WGS sequence"/>
</dbReference>
<dbReference type="GO" id="GO:0003677">
    <property type="term" value="F:DNA binding"/>
    <property type="evidence" value="ECO:0007669"/>
    <property type="project" value="InterPro"/>
</dbReference>
<evidence type="ECO:0000313" key="4">
    <source>
        <dbReference type="Proteomes" id="UP000253831"/>
    </source>
</evidence>
<dbReference type="Pfam" id="PF13744">
    <property type="entry name" value="HTH_37"/>
    <property type="match status" value="1"/>
</dbReference>
<gene>
    <name evidence="3" type="ORF">DVS81_16605</name>
</gene>
<proteinExistence type="predicted"/>
<organism evidence="3 4">
    <name type="scientific">Candidatus Accumulibacter meliphilus</name>
    <dbReference type="NCBI Taxonomy" id="2211374"/>
    <lineage>
        <taxon>Bacteria</taxon>
        <taxon>Pseudomonadati</taxon>
        <taxon>Pseudomonadota</taxon>
        <taxon>Betaproteobacteria</taxon>
        <taxon>Candidatus Accumulibacter</taxon>
    </lineage>
</organism>
<comment type="caution">
    <text evidence="3">The sequence shown here is derived from an EMBL/GenBank/DDBJ whole genome shotgun (WGS) entry which is preliminary data.</text>
</comment>
<sequence>MRALGLTQQEAAKRMGIPQPKVSGMMRGDFTNLSKRRLVTPLLALPPLGGLPAAALRRYAPQERRDRLRDLAFFGRATTA</sequence>